<dbReference type="PROSITE" id="PS50234">
    <property type="entry name" value="VWFA"/>
    <property type="match status" value="1"/>
</dbReference>
<comment type="caution">
    <text evidence="3">The sequence shown here is derived from an EMBL/GenBank/DDBJ whole genome shotgun (WGS) entry which is preliminary data.</text>
</comment>
<dbReference type="EMBL" id="PZFK01000008">
    <property type="protein sequence ID" value="PTI30067.1"/>
    <property type="molecule type" value="Genomic_DNA"/>
</dbReference>
<proteinExistence type="predicted"/>
<organism evidence="3 4">
    <name type="scientific">Mammaliicoccus vitulinus</name>
    <dbReference type="NCBI Taxonomy" id="71237"/>
    <lineage>
        <taxon>Bacteria</taxon>
        <taxon>Bacillati</taxon>
        <taxon>Bacillota</taxon>
        <taxon>Bacilli</taxon>
        <taxon>Bacillales</taxon>
        <taxon>Staphylococcaceae</taxon>
        <taxon>Mammaliicoccus</taxon>
    </lineage>
</organism>
<reference evidence="3 4" key="1">
    <citation type="journal article" date="2016" name="Front. Microbiol.">
        <title>Comprehensive Phylogenetic Analysis of Bovine Non-aureus Staphylococci Species Based on Whole-Genome Sequencing.</title>
        <authorList>
            <person name="Naushad S."/>
            <person name="Barkema H.W."/>
            <person name="Luby C."/>
            <person name="Condas L.A."/>
            <person name="Nobrega D.B."/>
            <person name="Carson D.A."/>
            <person name="De Buck J."/>
        </authorList>
    </citation>
    <scope>NUCLEOTIDE SEQUENCE [LARGE SCALE GENOMIC DNA]</scope>
    <source>
        <strain evidence="3 4">SNUC 2204</strain>
    </source>
</reference>
<feature type="compositionally biased region" description="Basic and acidic residues" evidence="1">
    <location>
        <begin position="272"/>
        <end position="295"/>
    </location>
</feature>
<feature type="compositionally biased region" description="Acidic residues" evidence="1">
    <location>
        <begin position="262"/>
        <end position="271"/>
    </location>
</feature>
<dbReference type="SMART" id="SM00327">
    <property type="entry name" value="VWA"/>
    <property type="match status" value="1"/>
</dbReference>
<dbReference type="Pfam" id="PF00092">
    <property type="entry name" value="VWA"/>
    <property type="match status" value="1"/>
</dbReference>
<protein>
    <recommendedName>
        <fullName evidence="2">VWFA domain-containing protein</fullName>
    </recommendedName>
</protein>
<dbReference type="InterPro" id="IPR036465">
    <property type="entry name" value="vWFA_dom_sf"/>
</dbReference>
<dbReference type="AlphaFoldDB" id="A0A2T4PUJ0"/>
<feature type="region of interest" description="Disordered" evidence="1">
    <location>
        <begin position="248"/>
        <end position="339"/>
    </location>
</feature>
<dbReference type="InterPro" id="IPR002035">
    <property type="entry name" value="VWF_A"/>
</dbReference>
<dbReference type="Proteomes" id="UP000241209">
    <property type="component" value="Unassembled WGS sequence"/>
</dbReference>
<dbReference type="CDD" id="cd01454">
    <property type="entry name" value="vWA_norD_type"/>
    <property type="match status" value="1"/>
</dbReference>
<evidence type="ECO:0000313" key="4">
    <source>
        <dbReference type="Proteomes" id="UP000241209"/>
    </source>
</evidence>
<dbReference type="PANTHER" id="PTHR41248:SF1">
    <property type="entry name" value="NORD PROTEIN"/>
    <property type="match status" value="1"/>
</dbReference>
<accession>A0A2T4PUJ0</accession>
<gene>
    <name evidence="3" type="ORF">BU072_05255</name>
</gene>
<name>A0A2T4PUJ0_9STAP</name>
<dbReference type="RefSeq" id="WP_107556887.1">
    <property type="nucleotide sequence ID" value="NZ_PZFK01000008.1"/>
</dbReference>
<evidence type="ECO:0000259" key="2">
    <source>
        <dbReference type="PROSITE" id="PS50234"/>
    </source>
</evidence>
<dbReference type="InterPro" id="IPR051928">
    <property type="entry name" value="NorD/CobT"/>
</dbReference>
<dbReference type="PANTHER" id="PTHR41248">
    <property type="entry name" value="NORD PROTEIN"/>
    <property type="match status" value="1"/>
</dbReference>
<feature type="domain" description="VWFA" evidence="2">
    <location>
        <begin position="435"/>
        <end position="623"/>
    </location>
</feature>
<dbReference type="Gene3D" id="3.40.50.410">
    <property type="entry name" value="von Willebrand factor, type A domain"/>
    <property type="match status" value="1"/>
</dbReference>
<evidence type="ECO:0000256" key="1">
    <source>
        <dbReference type="SAM" id="MobiDB-lite"/>
    </source>
</evidence>
<dbReference type="STRING" id="1167632.GCA_000286335_01899"/>
<evidence type="ECO:0000313" key="3">
    <source>
        <dbReference type="EMBL" id="PTI30067.1"/>
    </source>
</evidence>
<dbReference type="SUPFAM" id="SSF53300">
    <property type="entry name" value="vWA-like"/>
    <property type="match status" value="1"/>
</dbReference>
<sequence length="628" mass="72904">MSDRFILFNDEQIDAQQIMMLTDLAKLLLEDPNVKVSFQKFQHYDPIQNTCNVSFNWLHRPEHITRAGLKSDIMLDTIGFKHIDPSIYKEVLDESFEHMNFFKQLFMLIEEYRLSHIIINKRPVTKKLFKHRLNVKIKQNNSQIHVYQTKTTYTDLLFLAIEHAILNENFINNITIHEDFDDVLVQVFNRLTQIFNLQTSEDSYDLAVSIMILVDYLLKEDMLNQYYHIPERIYRSYEEEWTLEDLKRQDAAQTDQSNEQEHDQEDVTTEDAETKTADSKADSDSYLEMELHEGENSDVLSDNEREGDASDDMTDMMEKKGKGSNDTIDDEEGGAHGLNNPYNFKGVNQNVSLSFNKPEITPDDVVAYKEAVDSVQFEIKDLTSIIQKSMNHQYSDIRENLTKGRLQKNLLNWFIDDQYKLFFKKDAFSRKLDATFTLLVDASASMHDKMEETKKGVVLFHETLKNLDIKHEILGFSEDAFEADKLNQPNTIDELILYNESTLKQNDARIMTLEPQDDNRDGVALRVATQHLLQRSESQKFLIVFSDGEPSAFDYAEDGIIDTHEAVIEADKQGVYVFNVFLNQDVIDESTKRTVHNIYGKQSLFVEGVENLPYQLAPLLKKLLLQSI</sequence>